<evidence type="ECO:0000256" key="3">
    <source>
        <dbReference type="ARBA" id="ARBA00022448"/>
    </source>
</evidence>
<dbReference type="SUPFAM" id="SSF81345">
    <property type="entry name" value="ABC transporter involved in vitamin B12 uptake, BtuC"/>
    <property type="match status" value="1"/>
</dbReference>
<comment type="subcellular location">
    <subcellularLocation>
        <location evidence="1">Cell membrane</location>
        <topology evidence="1">Multi-pass membrane protein</topology>
    </subcellularLocation>
</comment>
<feature type="transmembrane region" description="Helical" evidence="8">
    <location>
        <begin position="96"/>
        <end position="116"/>
    </location>
</feature>
<dbReference type="GO" id="GO:0022857">
    <property type="term" value="F:transmembrane transporter activity"/>
    <property type="evidence" value="ECO:0007669"/>
    <property type="project" value="InterPro"/>
</dbReference>
<evidence type="ECO:0000256" key="4">
    <source>
        <dbReference type="ARBA" id="ARBA00022475"/>
    </source>
</evidence>
<evidence type="ECO:0000256" key="6">
    <source>
        <dbReference type="ARBA" id="ARBA00022989"/>
    </source>
</evidence>
<dbReference type="Proteomes" id="UP000295560">
    <property type="component" value="Unassembled WGS sequence"/>
</dbReference>
<organism evidence="9 10">
    <name type="scientific">Pseudonocardia endophytica</name>
    <dbReference type="NCBI Taxonomy" id="401976"/>
    <lineage>
        <taxon>Bacteria</taxon>
        <taxon>Bacillati</taxon>
        <taxon>Actinomycetota</taxon>
        <taxon>Actinomycetes</taxon>
        <taxon>Pseudonocardiales</taxon>
        <taxon>Pseudonocardiaceae</taxon>
        <taxon>Pseudonocardia</taxon>
    </lineage>
</organism>
<dbReference type="GO" id="GO:0005886">
    <property type="term" value="C:plasma membrane"/>
    <property type="evidence" value="ECO:0007669"/>
    <property type="project" value="UniProtKB-SubCell"/>
</dbReference>
<dbReference type="EMBL" id="SMFZ01000002">
    <property type="protein sequence ID" value="TCK22399.1"/>
    <property type="molecule type" value="Genomic_DNA"/>
</dbReference>
<evidence type="ECO:0000313" key="9">
    <source>
        <dbReference type="EMBL" id="TCK22399.1"/>
    </source>
</evidence>
<dbReference type="RefSeq" id="WP_132431228.1">
    <property type="nucleotide sequence ID" value="NZ_SMFZ01000002.1"/>
</dbReference>
<keyword evidence="7 8" id="KW-0472">Membrane</keyword>
<dbReference type="GO" id="GO:0033214">
    <property type="term" value="P:siderophore-iron import into cell"/>
    <property type="evidence" value="ECO:0007669"/>
    <property type="project" value="TreeGrafter"/>
</dbReference>
<evidence type="ECO:0000256" key="2">
    <source>
        <dbReference type="ARBA" id="ARBA00007935"/>
    </source>
</evidence>
<comment type="similarity">
    <text evidence="2">Belongs to the binding-protein-dependent transport system permease family. FecCD subfamily.</text>
</comment>
<dbReference type="InterPro" id="IPR037294">
    <property type="entry name" value="ABC_BtuC-like"/>
</dbReference>
<keyword evidence="3" id="KW-0813">Transport</keyword>
<evidence type="ECO:0000256" key="7">
    <source>
        <dbReference type="ARBA" id="ARBA00023136"/>
    </source>
</evidence>
<sequence length="337" mass="34166">MSRAWLVPAVLTVVLVAAVAASFALGVAGYPPGVVFRVVVDHLGGPPSGVAPVDDATVWLVRMPRIVAAVLVGASLAAAGAAYQALFRNPMVSPDLLGASGGAGVGAATGILLAWSAASIQLAAFVAGLAAVLLAYAIGSVLGRAGDATLTLVLSGIVVSSLCSALISLTKYVADPDNTLPQITFWLLGGLDSVSVRGLLPILAPILVGLVPLLVLRWRLTVLSIGDDEARSLGVDPRVVKGVVIVGATLMTAASVSAAGIVGWVGLVVPHAARLLVGADVRRMLPVSALLGAIFLLVVDDVVRTLLPSEVPLGVMTALVGAPFFLVLLARRGRSWT</sequence>
<accession>A0A4R1HRH7</accession>
<evidence type="ECO:0000256" key="8">
    <source>
        <dbReference type="SAM" id="Phobius"/>
    </source>
</evidence>
<evidence type="ECO:0000313" key="10">
    <source>
        <dbReference type="Proteomes" id="UP000295560"/>
    </source>
</evidence>
<comment type="caution">
    <text evidence="9">The sequence shown here is derived from an EMBL/GenBank/DDBJ whole genome shotgun (WGS) entry which is preliminary data.</text>
</comment>
<name>A0A4R1HRH7_PSEEN</name>
<feature type="transmembrane region" description="Helical" evidence="8">
    <location>
        <begin position="311"/>
        <end position="330"/>
    </location>
</feature>
<evidence type="ECO:0000256" key="5">
    <source>
        <dbReference type="ARBA" id="ARBA00022692"/>
    </source>
</evidence>
<dbReference type="OrthoDB" id="9782305at2"/>
<evidence type="ECO:0000256" key="1">
    <source>
        <dbReference type="ARBA" id="ARBA00004651"/>
    </source>
</evidence>
<keyword evidence="5 8" id="KW-0812">Transmembrane</keyword>
<proteinExistence type="inferred from homology"/>
<dbReference type="PANTHER" id="PTHR30472:SF70">
    <property type="entry name" value="MOLYBDATE IMPORT SYSTEM PERMEASE PROTEIN MOLB"/>
    <property type="match status" value="1"/>
</dbReference>
<reference evidence="9 10" key="1">
    <citation type="submission" date="2019-03" db="EMBL/GenBank/DDBJ databases">
        <title>Sequencing the genomes of 1000 actinobacteria strains.</title>
        <authorList>
            <person name="Klenk H.-P."/>
        </authorList>
    </citation>
    <scope>NUCLEOTIDE SEQUENCE [LARGE SCALE GENOMIC DNA]</scope>
    <source>
        <strain evidence="9 10">DSM 44969</strain>
    </source>
</reference>
<gene>
    <name evidence="9" type="ORF">EV378_6401</name>
</gene>
<feature type="transmembrane region" description="Helical" evidence="8">
    <location>
        <begin position="66"/>
        <end position="87"/>
    </location>
</feature>
<keyword evidence="10" id="KW-1185">Reference proteome</keyword>
<feature type="transmembrane region" description="Helical" evidence="8">
    <location>
        <begin position="122"/>
        <end position="143"/>
    </location>
</feature>
<feature type="transmembrane region" description="Helical" evidence="8">
    <location>
        <begin position="194"/>
        <end position="218"/>
    </location>
</feature>
<dbReference type="AlphaFoldDB" id="A0A4R1HRH7"/>
<dbReference type="CDD" id="cd06550">
    <property type="entry name" value="TM_ABC_iron-siderophores_like"/>
    <property type="match status" value="1"/>
</dbReference>
<dbReference type="FunFam" id="1.10.3470.10:FF:000001">
    <property type="entry name" value="Vitamin B12 ABC transporter permease BtuC"/>
    <property type="match status" value="1"/>
</dbReference>
<keyword evidence="6 8" id="KW-1133">Transmembrane helix</keyword>
<protein>
    <submittedName>
        <fullName evidence="9">Iron complex transport system permease protein</fullName>
    </submittedName>
</protein>
<dbReference type="Gene3D" id="1.10.3470.10">
    <property type="entry name" value="ABC transporter involved in vitamin B12 uptake, BtuC"/>
    <property type="match status" value="1"/>
</dbReference>
<dbReference type="InterPro" id="IPR000522">
    <property type="entry name" value="ABC_transptr_permease_BtuC"/>
</dbReference>
<feature type="transmembrane region" description="Helical" evidence="8">
    <location>
        <begin position="150"/>
        <end position="174"/>
    </location>
</feature>
<dbReference type="Pfam" id="PF01032">
    <property type="entry name" value="FecCD"/>
    <property type="match status" value="1"/>
</dbReference>
<feature type="transmembrane region" description="Helical" evidence="8">
    <location>
        <begin position="239"/>
        <end position="269"/>
    </location>
</feature>
<keyword evidence="4" id="KW-1003">Cell membrane</keyword>
<dbReference type="PANTHER" id="PTHR30472">
    <property type="entry name" value="FERRIC ENTEROBACTIN TRANSPORT SYSTEM PERMEASE PROTEIN"/>
    <property type="match status" value="1"/>
</dbReference>